<protein>
    <submittedName>
        <fullName evidence="2">DUF3429 domain-containing protein</fullName>
    </submittedName>
</protein>
<dbReference type="OrthoDB" id="8591832at2"/>
<organism evidence="2 3">
    <name type="scientific">Exilibacterium tricleocarpae</name>
    <dbReference type="NCBI Taxonomy" id="2591008"/>
    <lineage>
        <taxon>Bacteria</taxon>
        <taxon>Pseudomonadati</taxon>
        <taxon>Pseudomonadota</taxon>
        <taxon>Gammaproteobacteria</taxon>
        <taxon>Cellvibrionales</taxon>
        <taxon>Cellvibrionaceae</taxon>
        <taxon>Exilibacterium</taxon>
    </lineage>
</organism>
<dbReference type="InterPro" id="IPR021836">
    <property type="entry name" value="DUF3429"/>
</dbReference>
<sequence length="150" mass="16522">MEKVSPQATPVIQKQLGYAGLIPFVAIATAIWWLPESRQQAGYVFVTYSVVILSFVAGALWGQLSQSNVQNSRLLFLLTNVLALVGWGVLFVYPLLALILLSFGYIGIYVIESQWMASTYTKGYLTLRLRLTSGVLLSHLSVALCIYTSA</sequence>
<evidence type="ECO:0000313" key="3">
    <source>
        <dbReference type="Proteomes" id="UP000319732"/>
    </source>
</evidence>
<reference evidence="2 3" key="1">
    <citation type="submission" date="2019-06" db="EMBL/GenBank/DDBJ databases">
        <title>Whole genome sequence for Cellvibrionaceae sp. R142.</title>
        <authorList>
            <person name="Wang G."/>
        </authorList>
    </citation>
    <scope>NUCLEOTIDE SEQUENCE [LARGE SCALE GENOMIC DNA]</scope>
    <source>
        <strain evidence="2 3">R142</strain>
    </source>
</reference>
<dbReference type="AlphaFoldDB" id="A0A545TNX5"/>
<proteinExistence type="predicted"/>
<dbReference type="RefSeq" id="WP_142904762.1">
    <property type="nucleotide sequence ID" value="NZ_ML660093.1"/>
</dbReference>
<dbReference type="PANTHER" id="PTHR15887">
    <property type="entry name" value="TRANSMEMBRANE PROTEIN 69"/>
    <property type="match status" value="1"/>
</dbReference>
<dbReference type="EMBL" id="VHSG01000012">
    <property type="protein sequence ID" value="TQV78927.1"/>
    <property type="molecule type" value="Genomic_DNA"/>
</dbReference>
<dbReference type="PANTHER" id="PTHR15887:SF1">
    <property type="entry name" value="TRANSMEMBRANE PROTEIN 69"/>
    <property type="match status" value="1"/>
</dbReference>
<keyword evidence="1" id="KW-1133">Transmembrane helix</keyword>
<keyword evidence="3" id="KW-1185">Reference proteome</keyword>
<gene>
    <name evidence="2" type="ORF">FKG94_13010</name>
</gene>
<name>A0A545TNX5_9GAMM</name>
<dbReference type="Pfam" id="PF11911">
    <property type="entry name" value="DUF3429"/>
    <property type="match status" value="1"/>
</dbReference>
<keyword evidence="1" id="KW-0812">Transmembrane</keyword>
<feature type="transmembrane region" description="Helical" evidence="1">
    <location>
        <begin position="129"/>
        <end position="149"/>
    </location>
</feature>
<feature type="transmembrane region" description="Helical" evidence="1">
    <location>
        <begin position="16"/>
        <end position="35"/>
    </location>
</feature>
<feature type="transmembrane region" description="Helical" evidence="1">
    <location>
        <begin position="41"/>
        <end position="62"/>
    </location>
</feature>
<comment type="caution">
    <text evidence="2">The sequence shown here is derived from an EMBL/GenBank/DDBJ whole genome shotgun (WGS) entry which is preliminary data.</text>
</comment>
<accession>A0A545TNX5</accession>
<keyword evidence="1" id="KW-0472">Membrane</keyword>
<dbReference type="Proteomes" id="UP000319732">
    <property type="component" value="Unassembled WGS sequence"/>
</dbReference>
<evidence type="ECO:0000256" key="1">
    <source>
        <dbReference type="SAM" id="Phobius"/>
    </source>
</evidence>
<evidence type="ECO:0000313" key="2">
    <source>
        <dbReference type="EMBL" id="TQV78927.1"/>
    </source>
</evidence>